<protein>
    <submittedName>
        <fullName evidence="2">Phage terminase small subunit P27 family</fullName>
    </submittedName>
</protein>
<sequence>MGRPRKPDAMKQLAGTAQPCRMNPLAPRPEEGIPLPPDWISTKARDVWNYVAPLLEQMGVLTEADGVALEGYCEAYADARAARESLSLPLILRSKNPATGEQEELVLAEAGERYYWTFGKGGPMRRARPELADIADADRRVAMWSAKFGNNPADRSRVAGGAPDDRNPFDDF</sequence>
<dbReference type="InterPro" id="IPR006448">
    <property type="entry name" value="Phage_term_ssu_P27"/>
</dbReference>
<reference evidence="2 3" key="1">
    <citation type="submission" date="2017-12" db="EMBL/GenBank/DDBJ databases">
        <title>Genomes of bacteria within cyanobacterial aggregates.</title>
        <authorList>
            <person name="Cai H."/>
        </authorList>
    </citation>
    <scope>NUCLEOTIDE SEQUENCE [LARGE SCALE GENOMIC DNA]</scope>
    <source>
        <strain evidence="2 3">TH16</strain>
    </source>
</reference>
<dbReference type="NCBIfam" id="TIGR01558">
    <property type="entry name" value="sm_term_P27"/>
    <property type="match status" value="1"/>
</dbReference>
<feature type="region of interest" description="Disordered" evidence="1">
    <location>
        <begin position="149"/>
        <end position="172"/>
    </location>
</feature>
<evidence type="ECO:0000256" key="1">
    <source>
        <dbReference type="SAM" id="MobiDB-lite"/>
    </source>
</evidence>
<keyword evidence="3" id="KW-1185">Reference proteome</keyword>
<dbReference type="Pfam" id="PF05119">
    <property type="entry name" value="Terminase_4"/>
    <property type="match status" value="1"/>
</dbReference>
<evidence type="ECO:0000313" key="2">
    <source>
        <dbReference type="EMBL" id="AUN31958.1"/>
    </source>
</evidence>
<dbReference type="Proteomes" id="UP000234752">
    <property type="component" value="Chromosome eg_2"/>
</dbReference>
<feature type="region of interest" description="Disordered" evidence="1">
    <location>
        <begin position="1"/>
        <end position="37"/>
    </location>
</feature>
<proteinExistence type="predicted"/>
<accession>A0A2K9NFU9</accession>
<evidence type="ECO:0000313" key="3">
    <source>
        <dbReference type="Proteomes" id="UP000234752"/>
    </source>
</evidence>
<organism evidence="2 3">
    <name type="scientific">Niveispirillum cyanobacteriorum</name>
    <dbReference type="NCBI Taxonomy" id="1612173"/>
    <lineage>
        <taxon>Bacteria</taxon>
        <taxon>Pseudomonadati</taxon>
        <taxon>Pseudomonadota</taxon>
        <taxon>Alphaproteobacteria</taxon>
        <taxon>Rhodospirillales</taxon>
        <taxon>Azospirillaceae</taxon>
        <taxon>Niveispirillum</taxon>
    </lineage>
</organism>
<gene>
    <name evidence="2" type="ORF">C0V82_16140</name>
</gene>
<feature type="compositionally biased region" description="Basic and acidic residues" evidence="1">
    <location>
        <begin position="163"/>
        <end position="172"/>
    </location>
</feature>
<name>A0A2K9NFU9_9PROT</name>
<dbReference type="AlphaFoldDB" id="A0A2K9NFU9"/>
<dbReference type="KEGG" id="ncb:C0V82_16140"/>
<dbReference type="EMBL" id="CP025612">
    <property type="protein sequence ID" value="AUN31958.1"/>
    <property type="molecule type" value="Genomic_DNA"/>
</dbReference>